<dbReference type="GO" id="GO:0000709">
    <property type="term" value="P:meiotic joint molecule formation"/>
    <property type="evidence" value="ECO:0007669"/>
    <property type="project" value="TreeGrafter"/>
</dbReference>
<protein>
    <submittedName>
        <fullName evidence="9">5c495684-30d7-40a6-8fb0-ce916acd7569</fullName>
    </submittedName>
</protein>
<dbReference type="PANTHER" id="PTHR15938:SF0">
    <property type="entry name" value="HOMOLOGOUS-PAIRING PROTEIN 2 HOMOLOG"/>
    <property type="match status" value="1"/>
</dbReference>
<dbReference type="AlphaFoldDB" id="A0A8H2W2I2"/>
<keyword evidence="3" id="KW-0233">DNA recombination</keyword>
<dbReference type="GO" id="GO:0007129">
    <property type="term" value="P:homologous chromosome pairing at meiosis"/>
    <property type="evidence" value="ECO:0007669"/>
    <property type="project" value="TreeGrafter"/>
</dbReference>
<comment type="subcellular location">
    <subcellularLocation>
        <location evidence="1">Nucleus</location>
    </subcellularLocation>
</comment>
<evidence type="ECO:0000256" key="1">
    <source>
        <dbReference type="ARBA" id="ARBA00004123"/>
    </source>
</evidence>
<evidence type="ECO:0000256" key="4">
    <source>
        <dbReference type="ARBA" id="ARBA00023242"/>
    </source>
</evidence>
<evidence type="ECO:0000256" key="3">
    <source>
        <dbReference type="ARBA" id="ARBA00023172"/>
    </source>
</evidence>
<dbReference type="GO" id="GO:0120231">
    <property type="term" value="C:DNA recombinase auxiliary factor complex"/>
    <property type="evidence" value="ECO:0007669"/>
    <property type="project" value="TreeGrafter"/>
</dbReference>
<keyword evidence="5" id="KW-0469">Meiosis</keyword>
<dbReference type="GO" id="GO:0000794">
    <property type="term" value="C:condensed nuclear chromosome"/>
    <property type="evidence" value="ECO:0007669"/>
    <property type="project" value="TreeGrafter"/>
</dbReference>
<name>A0A8H2W2I2_9HELO</name>
<dbReference type="InterPro" id="IPR010776">
    <property type="entry name" value="Hop2_WH_dom"/>
</dbReference>
<proteinExistence type="inferred from homology"/>
<dbReference type="GO" id="GO:0120230">
    <property type="term" value="F:recombinase activator activity"/>
    <property type="evidence" value="ECO:0007669"/>
    <property type="project" value="TreeGrafter"/>
</dbReference>
<dbReference type="Proteomes" id="UP000624404">
    <property type="component" value="Unassembled WGS sequence"/>
</dbReference>
<comment type="similarity">
    <text evidence="2">Belongs to the HOP2 family.</text>
</comment>
<feature type="compositionally biased region" description="Basic and acidic residues" evidence="7">
    <location>
        <begin position="47"/>
        <end position="59"/>
    </location>
</feature>
<keyword evidence="4" id="KW-0539">Nucleus</keyword>
<dbReference type="Gene3D" id="1.10.10.10">
    <property type="entry name" value="Winged helix-like DNA-binding domain superfamily/Winged helix DNA-binding domain"/>
    <property type="match status" value="1"/>
</dbReference>
<dbReference type="EMBL" id="CAJHIA010000036">
    <property type="protein sequence ID" value="CAD6451532.1"/>
    <property type="molecule type" value="Genomic_DNA"/>
</dbReference>
<dbReference type="PANTHER" id="PTHR15938">
    <property type="entry name" value="TBP-1 INTERACTING PROTEIN"/>
    <property type="match status" value="1"/>
</dbReference>
<comment type="caution">
    <text evidence="9">The sequence shown here is derived from an EMBL/GenBank/DDBJ whole genome shotgun (WGS) entry which is preliminary data.</text>
</comment>
<keyword evidence="6" id="KW-0175">Coiled coil</keyword>
<reference evidence="9" key="1">
    <citation type="submission" date="2020-10" db="EMBL/GenBank/DDBJ databases">
        <authorList>
            <person name="Kusch S."/>
        </authorList>
    </citation>
    <scope>NUCLEOTIDE SEQUENCE</scope>
    <source>
        <strain evidence="9">SwB9</strain>
    </source>
</reference>
<feature type="compositionally biased region" description="Polar residues" evidence="7">
    <location>
        <begin position="11"/>
        <end position="33"/>
    </location>
</feature>
<organism evidence="9 10">
    <name type="scientific">Sclerotinia trifoliorum</name>
    <dbReference type="NCBI Taxonomy" id="28548"/>
    <lineage>
        <taxon>Eukaryota</taxon>
        <taxon>Fungi</taxon>
        <taxon>Dikarya</taxon>
        <taxon>Ascomycota</taxon>
        <taxon>Pezizomycotina</taxon>
        <taxon>Leotiomycetes</taxon>
        <taxon>Helotiales</taxon>
        <taxon>Sclerotiniaceae</taxon>
        <taxon>Sclerotinia</taxon>
    </lineage>
</organism>
<keyword evidence="10" id="KW-1185">Reference proteome</keyword>
<evidence type="ECO:0000259" key="8">
    <source>
        <dbReference type="Pfam" id="PF07106"/>
    </source>
</evidence>
<accession>A0A8H2W2I2</accession>
<gene>
    <name evidence="9" type="ORF">SCLTRI_LOCUS9561</name>
</gene>
<dbReference type="InterPro" id="IPR036388">
    <property type="entry name" value="WH-like_DNA-bd_sf"/>
</dbReference>
<feature type="compositionally biased region" description="Basic and acidic residues" evidence="7">
    <location>
        <begin position="67"/>
        <end position="89"/>
    </location>
</feature>
<sequence length="325" mass="36031">MPPKRKKSLPDPSTESSIPDDNFDVSSIASLPSTASATPIKPKAKKSKIEKAEKIEKVKATSKAKTSAKEKVPAKDKEVKDSKGKVVAKDGKEVKETKEIKEIKEAKVIGKDGKEKVKAVTGDEAQEVLMEYLIRENRPFSAGDVSGNLHGKVTKTLTDKLLKELSNSGLINGKGTNGDGKGSQWVYWALQSPSTLSPEELAAMDTEIENLRARIPELRMDVKKLSIKLGGLEKELGVAELKERIEQLEEGKREKEERLRRLREGGVKMVKKEEVERVGRELGYWGRMRGVRKRGFLNVEGVLLEGMGREEIWERAGIEGDEEGS</sequence>
<evidence type="ECO:0000313" key="10">
    <source>
        <dbReference type="Proteomes" id="UP000624404"/>
    </source>
</evidence>
<evidence type="ECO:0000256" key="6">
    <source>
        <dbReference type="SAM" id="Coils"/>
    </source>
</evidence>
<feature type="domain" description="Homologous-pairing protein 2 winged helix" evidence="8">
    <location>
        <begin position="124"/>
        <end position="174"/>
    </location>
</feature>
<evidence type="ECO:0000256" key="5">
    <source>
        <dbReference type="ARBA" id="ARBA00023254"/>
    </source>
</evidence>
<dbReference type="GO" id="GO:0010774">
    <property type="term" value="P:meiotic strand invasion involved in reciprocal meiotic recombination"/>
    <property type="evidence" value="ECO:0007669"/>
    <property type="project" value="TreeGrafter"/>
</dbReference>
<evidence type="ECO:0000256" key="2">
    <source>
        <dbReference type="ARBA" id="ARBA00007922"/>
    </source>
</evidence>
<feature type="region of interest" description="Disordered" evidence="7">
    <location>
        <begin position="1"/>
        <end position="89"/>
    </location>
</feature>
<dbReference type="OrthoDB" id="272266at2759"/>
<evidence type="ECO:0000256" key="7">
    <source>
        <dbReference type="SAM" id="MobiDB-lite"/>
    </source>
</evidence>
<dbReference type="GO" id="GO:0003690">
    <property type="term" value="F:double-stranded DNA binding"/>
    <property type="evidence" value="ECO:0007669"/>
    <property type="project" value="TreeGrafter"/>
</dbReference>
<evidence type="ECO:0000313" key="9">
    <source>
        <dbReference type="EMBL" id="CAD6451532.1"/>
    </source>
</evidence>
<feature type="coiled-coil region" evidence="6">
    <location>
        <begin position="201"/>
        <end position="265"/>
    </location>
</feature>
<dbReference type="Pfam" id="PF07106">
    <property type="entry name" value="WHD_TBPIP"/>
    <property type="match status" value="1"/>
</dbReference>